<keyword evidence="5" id="KW-0687">Ribonucleoprotein</keyword>
<dbReference type="GO" id="GO:0005840">
    <property type="term" value="C:ribosome"/>
    <property type="evidence" value="ECO:0007669"/>
    <property type="project" value="UniProtKB-KW"/>
</dbReference>
<dbReference type="EMBL" id="JAWDIQ010000003">
    <property type="protein sequence ID" value="MDY0410484.1"/>
    <property type="molecule type" value="Genomic_DNA"/>
</dbReference>
<dbReference type="PANTHER" id="PTHR42919:SF8">
    <property type="entry name" value="N-ALPHA-ACETYLTRANSFERASE 50"/>
    <property type="match status" value="1"/>
</dbReference>
<evidence type="ECO:0000256" key="2">
    <source>
        <dbReference type="ARBA" id="ARBA00023315"/>
    </source>
</evidence>
<comment type="catalytic activity">
    <reaction evidence="3">
        <text>N-terminal L-alanyl-[ribosomal protein bS18] + acetyl-CoA = N-terminal N(alpha)-acetyl-L-alanyl-[ribosomal protein bS18] + CoA + H(+)</text>
        <dbReference type="Rhea" id="RHEA:43756"/>
        <dbReference type="Rhea" id="RHEA-COMP:10676"/>
        <dbReference type="Rhea" id="RHEA-COMP:10677"/>
        <dbReference type="ChEBI" id="CHEBI:15378"/>
        <dbReference type="ChEBI" id="CHEBI:57287"/>
        <dbReference type="ChEBI" id="CHEBI:57288"/>
        <dbReference type="ChEBI" id="CHEBI:64718"/>
        <dbReference type="ChEBI" id="CHEBI:83683"/>
        <dbReference type="EC" id="2.3.1.266"/>
    </reaction>
</comment>
<dbReference type="InterPro" id="IPR016181">
    <property type="entry name" value="Acyl_CoA_acyltransferase"/>
</dbReference>
<dbReference type="InterPro" id="IPR000182">
    <property type="entry name" value="GNAT_dom"/>
</dbReference>
<keyword evidence="3" id="KW-0963">Cytoplasm</keyword>
<keyword evidence="1 5" id="KW-0808">Transferase</keyword>
<dbReference type="EC" id="2.3.1.266" evidence="3"/>
<protein>
    <recommendedName>
        <fullName evidence="3">[Ribosomal protein bS18]-alanine N-acetyltransferase</fullName>
        <ecNumber evidence="3">2.3.1.266</ecNumber>
    </recommendedName>
</protein>
<keyword evidence="5" id="KW-0689">Ribosomal protein</keyword>
<organism evidence="5 6">
    <name type="scientific">Paracerasibacillus soli</name>
    <dbReference type="NCBI Taxonomy" id="480284"/>
    <lineage>
        <taxon>Bacteria</taxon>
        <taxon>Bacillati</taxon>
        <taxon>Bacillota</taxon>
        <taxon>Bacilli</taxon>
        <taxon>Bacillales</taxon>
        <taxon>Bacillaceae</taxon>
        <taxon>Paracerasibacillus</taxon>
    </lineage>
</organism>
<keyword evidence="6" id="KW-1185">Reference proteome</keyword>
<reference evidence="5 6" key="1">
    <citation type="submission" date="2023-10" db="EMBL/GenBank/DDBJ databases">
        <title>Virgibacillus soli CC-YMP-6 genome.</title>
        <authorList>
            <person name="Miliotis G."/>
            <person name="Sengupta P."/>
            <person name="Hameed A."/>
            <person name="Chuvochina M."/>
            <person name="Mcdonagh F."/>
            <person name="Simpson A.C."/>
            <person name="Singh N.K."/>
            <person name="Rekha P.D."/>
            <person name="Raman K."/>
            <person name="Hugenholtz P."/>
            <person name="Venkateswaran K."/>
        </authorList>
    </citation>
    <scope>NUCLEOTIDE SEQUENCE [LARGE SCALE GENOMIC DNA]</scope>
    <source>
        <strain evidence="5 6">CC-YMP-6</strain>
    </source>
</reference>
<dbReference type="InterPro" id="IPR051556">
    <property type="entry name" value="N-term/lysine_N-AcTrnsfr"/>
</dbReference>
<dbReference type="Proteomes" id="UP001275315">
    <property type="component" value="Unassembled WGS sequence"/>
</dbReference>
<comment type="subcellular location">
    <subcellularLocation>
        <location evidence="3">Cytoplasm</location>
    </subcellularLocation>
</comment>
<sequence>MGEVMIRKMELDDIADVYTVDSASFPVPWTKEIFYQEIALNSHAYYYVLLLDEHIVGYVGMWIVEDDAQITNIAILPSFRGLKLGEKLFRFSIQMAMYHGAERLSLEVRESNIVAQNMYRKFGLVPGGIRKKYYTDNKEDAIVMWVTLT</sequence>
<dbReference type="Gene3D" id="3.40.630.30">
    <property type="match status" value="1"/>
</dbReference>
<gene>
    <name evidence="5" type="primary">rimI</name>
    <name evidence="5" type="ORF">RWD45_20525</name>
</gene>
<accession>A0ABU5CVU6</accession>
<dbReference type="Pfam" id="PF00583">
    <property type="entry name" value="Acetyltransf_1"/>
    <property type="match status" value="1"/>
</dbReference>
<dbReference type="GO" id="GO:0008999">
    <property type="term" value="F:protein-N-terminal-alanine acetyltransferase activity"/>
    <property type="evidence" value="ECO:0007669"/>
    <property type="project" value="UniProtKB-EC"/>
</dbReference>
<dbReference type="PROSITE" id="PS51186">
    <property type="entry name" value="GNAT"/>
    <property type="match status" value="1"/>
</dbReference>
<dbReference type="InterPro" id="IPR006464">
    <property type="entry name" value="AcTrfase_RimI/Ard1"/>
</dbReference>
<comment type="function">
    <text evidence="3">Acetylates the N-terminal alanine of ribosomal protein bS18.</text>
</comment>
<keyword evidence="2 5" id="KW-0012">Acyltransferase</keyword>
<evidence type="ECO:0000259" key="4">
    <source>
        <dbReference type="PROSITE" id="PS51186"/>
    </source>
</evidence>
<evidence type="ECO:0000313" key="5">
    <source>
        <dbReference type="EMBL" id="MDY0410484.1"/>
    </source>
</evidence>
<dbReference type="CDD" id="cd04301">
    <property type="entry name" value="NAT_SF"/>
    <property type="match status" value="1"/>
</dbReference>
<evidence type="ECO:0000313" key="6">
    <source>
        <dbReference type="Proteomes" id="UP001275315"/>
    </source>
</evidence>
<proteinExistence type="inferred from homology"/>
<comment type="similarity">
    <text evidence="3">Belongs to the acetyltransferase family. RimI subfamily.</text>
</comment>
<comment type="caution">
    <text evidence="5">The sequence shown here is derived from an EMBL/GenBank/DDBJ whole genome shotgun (WGS) entry which is preliminary data.</text>
</comment>
<dbReference type="SUPFAM" id="SSF55729">
    <property type="entry name" value="Acyl-CoA N-acyltransferases (Nat)"/>
    <property type="match status" value="1"/>
</dbReference>
<evidence type="ECO:0000256" key="3">
    <source>
        <dbReference type="RuleBase" id="RU363094"/>
    </source>
</evidence>
<dbReference type="NCBIfam" id="TIGR01575">
    <property type="entry name" value="rimI"/>
    <property type="match status" value="1"/>
</dbReference>
<feature type="domain" description="N-acetyltransferase" evidence="4">
    <location>
        <begin position="4"/>
        <end position="149"/>
    </location>
</feature>
<dbReference type="PANTHER" id="PTHR42919">
    <property type="entry name" value="N-ALPHA-ACETYLTRANSFERASE"/>
    <property type="match status" value="1"/>
</dbReference>
<evidence type="ECO:0000256" key="1">
    <source>
        <dbReference type="ARBA" id="ARBA00022679"/>
    </source>
</evidence>
<name>A0ABU5CVU6_9BACI</name>
<dbReference type="RefSeq" id="WP_320381370.1">
    <property type="nucleotide sequence ID" value="NZ_JAWDIQ010000003.1"/>
</dbReference>